<sequence length="126" mass="13226">MQTLRALTRMNRLARLALAWFALTLAVAGLSPIVHPKPMQLVCAADGAYFVTENGEKFGESLHHHTLDCAMCLAVMLPTPFAHVFEPSPVPQGQLIALKPAPRTAALAGPPLPARGPPAGEASVAG</sequence>
<organism evidence="2 3">
    <name type="scientific">Ottowia cancrivicina</name>
    <dbReference type="NCBI Taxonomy" id="3040346"/>
    <lineage>
        <taxon>Bacteria</taxon>
        <taxon>Pseudomonadati</taxon>
        <taxon>Pseudomonadota</taxon>
        <taxon>Betaproteobacteria</taxon>
        <taxon>Burkholderiales</taxon>
        <taxon>Comamonadaceae</taxon>
        <taxon>Ottowia</taxon>
    </lineage>
</organism>
<evidence type="ECO:0000256" key="1">
    <source>
        <dbReference type="SAM" id="MobiDB-lite"/>
    </source>
</evidence>
<keyword evidence="3" id="KW-1185">Reference proteome</keyword>
<gene>
    <name evidence="2" type="ORF">QB898_04685</name>
</gene>
<feature type="region of interest" description="Disordered" evidence="1">
    <location>
        <begin position="107"/>
        <end position="126"/>
    </location>
</feature>
<evidence type="ECO:0000313" key="2">
    <source>
        <dbReference type="EMBL" id="MDG9699022.1"/>
    </source>
</evidence>
<dbReference type="AlphaFoldDB" id="A0AAW6RJZ7"/>
<dbReference type="Proteomes" id="UP001237156">
    <property type="component" value="Unassembled WGS sequence"/>
</dbReference>
<name>A0AAW6RJZ7_9BURK</name>
<evidence type="ECO:0000313" key="3">
    <source>
        <dbReference type="Proteomes" id="UP001237156"/>
    </source>
</evidence>
<dbReference type="RefSeq" id="WP_279523998.1">
    <property type="nucleotide sequence ID" value="NZ_JARVII010000006.1"/>
</dbReference>
<dbReference type="EMBL" id="JARVII010000006">
    <property type="protein sequence ID" value="MDG9699022.1"/>
    <property type="molecule type" value="Genomic_DNA"/>
</dbReference>
<feature type="compositionally biased region" description="Low complexity" evidence="1">
    <location>
        <begin position="117"/>
        <end position="126"/>
    </location>
</feature>
<accession>A0AAW6RJZ7</accession>
<protein>
    <submittedName>
        <fullName evidence="2">DUF2946 domain-containing protein</fullName>
    </submittedName>
</protein>
<proteinExistence type="predicted"/>
<comment type="caution">
    <text evidence="2">The sequence shown here is derived from an EMBL/GenBank/DDBJ whole genome shotgun (WGS) entry which is preliminary data.</text>
</comment>
<reference evidence="2 3" key="1">
    <citation type="submission" date="2023-04" db="EMBL/GenBank/DDBJ databases">
        <title>Ottowia paracancer sp. nov., isolated from human stomach.</title>
        <authorList>
            <person name="Song Y."/>
        </authorList>
    </citation>
    <scope>NUCLEOTIDE SEQUENCE [LARGE SCALE GENOMIC DNA]</scope>
    <source>
        <strain evidence="2 3">10c7w1</strain>
    </source>
</reference>